<dbReference type="GO" id="GO:0007165">
    <property type="term" value="P:signal transduction"/>
    <property type="evidence" value="ECO:0007669"/>
    <property type="project" value="InterPro"/>
</dbReference>
<comment type="caution">
    <text evidence="4">The sequence shown here is derived from an EMBL/GenBank/DDBJ whole genome shotgun (WGS) entry which is preliminary data.</text>
</comment>
<dbReference type="EMBL" id="JADJEV010000001">
    <property type="protein sequence ID" value="MBK6971843.1"/>
    <property type="molecule type" value="Genomic_DNA"/>
</dbReference>
<dbReference type="PANTHER" id="PTHR45228">
    <property type="entry name" value="CYCLIC DI-GMP PHOSPHODIESTERASE TM_0186-RELATED"/>
    <property type="match status" value="1"/>
</dbReference>
<keyword evidence="1" id="KW-0812">Transmembrane</keyword>
<dbReference type="SMART" id="SM00065">
    <property type="entry name" value="GAF"/>
    <property type="match status" value="1"/>
</dbReference>
<dbReference type="Gene3D" id="1.10.3210.10">
    <property type="entry name" value="Hypothetical protein af1432"/>
    <property type="match status" value="2"/>
</dbReference>
<dbReference type="InterPro" id="IPR037522">
    <property type="entry name" value="HD_GYP_dom"/>
</dbReference>
<dbReference type="SUPFAM" id="SSF109604">
    <property type="entry name" value="HD-domain/PDEase-like"/>
    <property type="match status" value="2"/>
</dbReference>
<evidence type="ECO:0000259" key="3">
    <source>
        <dbReference type="PROSITE" id="PS51832"/>
    </source>
</evidence>
<dbReference type="Pfam" id="PF13185">
    <property type="entry name" value="GAF_2"/>
    <property type="match status" value="1"/>
</dbReference>
<dbReference type="CDD" id="cd18773">
    <property type="entry name" value="PDC1_HK_sensor"/>
    <property type="match status" value="1"/>
</dbReference>
<evidence type="ECO:0000313" key="4">
    <source>
        <dbReference type="EMBL" id="MBK6971843.1"/>
    </source>
</evidence>
<dbReference type="Pfam" id="PF13487">
    <property type="entry name" value="HD_5"/>
    <property type="match status" value="1"/>
</dbReference>
<dbReference type="SMART" id="SM00471">
    <property type="entry name" value="HDc"/>
    <property type="match status" value="1"/>
</dbReference>
<dbReference type="Gene3D" id="6.10.340.10">
    <property type="match status" value="1"/>
</dbReference>
<dbReference type="Gene3D" id="3.30.450.40">
    <property type="match status" value="1"/>
</dbReference>
<dbReference type="PANTHER" id="PTHR45228:SF5">
    <property type="entry name" value="CYCLIC DI-GMP PHOSPHODIESTERASE VC_1348-RELATED"/>
    <property type="match status" value="1"/>
</dbReference>
<dbReference type="InterPro" id="IPR029016">
    <property type="entry name" value="GAF-like_dom_sf"/>
</dbReference>
<gene>
    <name evidence="4" type="ORF">IPH26_02370</name>
</gene>
<dbReference type="InterPro" id="IPR052020">
    <property type="entry name" value="Cyclic_di-GMP/3'3'-cGAMP_PDE"/>
</dbReference>
<dbReference type="GO" id="GO:0008081">
    <property type="term" value="F:phosphoric diester hydrolase activity"/>
    <property type="evidence" value="ECO:0007669"/>
    <property type="project" value="UniProtKB-ARBA"/>
</dbReference>
<proteinExistence type="predicted"/>
<feature type="domain" description="HAMP" evidence="2">
    <location>
        <begin position="376"/>
        <end position="429"/>
    </location>
</feature>
<keyword evidence="1" id="KW-0472">Membrane</keyword>
<dbReference type="InterPro" id="IPR003607">
    <property type="entry name" value="HD/PDEase_dom"/>
</dbReference>
<dbReference type="GO" id="GO:0016020">
    <property type="term" value="C:membrane"/>
    <property type="evidence" value="ECO:0007669"/>
    <property type="project" value="InterPro"/>
</dbReference>
<feature type="transmembrane region" description="Helical" evidence="1">
    <location>
        <begin position="20"/>
        <end position="39"/>
    </location>
</feature>
<dbReference type="InterPro" id="IPR003660">
    <property type="entry name" value="HAMP_dom"/>
</dbReference>
<dbReference type="Proteomes" id="UP000807785">
    <property type="component" value="Unassembled WGS sequence"/>
</dbReference>
<keyword evidence="1" id="KW-1133">Transmembrane helix</keyword>
<dbReference type="SUPFAM" id="SSF55781">
    <property type="entry name" value="GAF domain-like"/>
    <property type="match status" value="1"/>
</dbReference>
<protein>
    <submittedName>
        <fullName evidence="4">GAF domain-containing protein</fullName>
    </submittedName>
</protein>
<feature type="domain" description="HD-GYP" evidence="3">
    <location>
        <begin position="759"/>
        <end position="968"/>
    </location>
</feature>
<evidence type="ECO:0000313" key="5">
    <source>
        <dbReference type="Proteomes" id="UP000807785"/>
    </source>
</evidence>
<dbReference type="PROSITE" id="PS50885">
    <property type="entry name" value="HAMP"/>
    <property type="match status" value="1"/>
</dbReference>
<evidence type="ECO:0000256" key="1">
    <source>
        <dbReference type="SAM" id="Phobius"/>
    </source>
</evidence>
<reference evidence="4" key="1">
    <citation type="submission" date="2020-10" db="EMBL/GenBank/DDBJ databases">
        <title>Connecting structure to function with the recovery of over 1000 high-quality activated sludge metagenome-assembled genomes encoding full-length rRNA genes using long-read sequencing.</title>
        <authorList>
            <person name="Singleton C.M."/>
            <person name="Petriglieri F."/>
            <person name="Kristensen J.M."/>
            <person name="Kirkegaard R.H."/>
            <person name="Michaelsen T.Y."/>
            <person name="Andersen M.H."/>
            <person name="Karst S.M."/>
            <person name="Dueholm M.S."/>
            <person name="Nielsen P.H."/>
            <person name="Albertsen M."/>
        </authorList>
    </citation>
    <scope>NUCLEOTIDE SEQUENCE</scope>
    <source>
        <strain evidence="4">Bjer_18-Q3-R1-45_BAT3C.347</strain>
    </source>
</reference>
<evidence type="ECO:0000259" key="2">
    <source>
        <dbReference type="PROSITE" id="PS50885"/>
    </source>
</evidence>
<dbReference type="InterPro" id="IPR003018">
    <property type="entry name" value="GAF"/>
</dbReference>
<sequence>MNASSAIATPGVPRRYRFHVHVAVIFTALTMISGGLMSWHSHREISRLALSVSIEVFAQISRETVADLRRLNAPIETLVDLLAHEPLVRARSLDHRLASLPLLREALAQNARISALYAGYDNGDFFLIRPLRDVALRERFAAPPEARYLVQSVERAPGVEPLGVYLFFDGDLRPLRRDARVEYRFDPRTRGWYQSAAGKGQLSQTAPYVFFTTREVGTTFARAGADGTAVVGADLVLSELAHALASQRVSPSAELALFAEPGVVIAYREQGRAVREEGGEVRLARLDEIGAPVLANLLTHFNARELGTPLQLSSDGRDWVGLVAALPGNLAQPLYLAVAAPRDELLTDAQRILREQLLISIGLLAIVVPLVWLMARRVSKPLRWLAREAEAIRRFDFRTPVVVRSRVLEIDELAGSMGTLKTTIANFIDIGSALSGERDFDRLLAHLLYETLTISGARAGLIYLLQDDERTLRPAALRRADGPAKHADLADIQVGAQSPYPALVRALERRETVVAALDRADPMHRQFAAALEAGDDAATLVAVPLVNRQGHVVGLLCLVAGTAEEIGAERLALIQALCGPAALSIESHRLLQAQKDLFAALIEMLAGAIDAKSRYTGGHCQRVPELAQMLAHAACEARDGPFRDFDLDGEQWEAMHIAAWLHDCGKVTTPDYVVDKATKLETLYDRIHEIRMRIEVLKRDAHVECLRAIAGGGDAKALEGELRSRWAELDEEFRFVASCNQGAESLDPEAVARLHRIAQRTWWRTLDDRIGISWEEHDRKSRTPPEPLPVRETLLADKPEHRVERSIADIMPADNPWGFRVDVPVLKYNRGELYNLAVGRGTLTAEERFQINDHMAQTIIMLSRLPFPEHLRNVPEIAGGHHEKMDGTGYPRRLRREQLSVPARMMAIADIFEALTAVDRPYKRGKTLSESLAIMARMKQNAHIDPDLFDLFVRSGTYLDYARRFLRPEQIDEVDADALLRAG</sequence>
<name>A0A9D7HKP7_9PROT</name>
<dbReference type="Gene3D" id="3.30.450.20">
    <property type="entry name" value="PAS domain"/>
    <property type="match status" value="2"/>
</dbReference>
<dbReference type="AlphaFoldDB" id="A0A9D7HKP7"/>
<organism evidence="4 5">
    <name type="scientific">Candidatus Methylophosphatis roskildensis</name>
    <dbReference type="NCBI Taxonomy" id="2899263"/>
    <lineage>
        <taxon>Bacteria</taxon>
        <taxon>Pseudomonadati</taxon>
        <taxon>Pseudomonadota</taxon>
        <taxon>Betaproteobacteria</taxon>
        <taxon>Nitrosomonadales</taxon>
        <taxon>Sterolibacteriaceae</taxon>
        <taxon>Candidatus Methylophosphatis</taxon>
    </lineage>
</organism>
<dbReference type="CDD" id="cd00077">
    <property type="entry name" value="HDc"/>
    <property type="match status" value="1"/>
</dbReference>
<accession>A0A9D7HKP7</accession>
<feature type="transmembrane region" description="Helical" evidence="1">
    <location>
        <begin position="357"/>
        <end position="375"/>
    </location>
</feature>
<dbReference type="PROSITE" id="PS51832">
    <property type="entry name" value="HD_GYP"/>
    <property type="match status" value="1"/>
</dbReference>